<organism evidence="2 3">
    <name type="scientific">Clostridium ganghwense</name>
    <dbReference type="NCBI Taxonomy" id="312089"/>
    <lineage>
        <taxon>Bacteria</taxon>
        <taxon>Bacillati</taxon>
        <taxon>Bacillota</taxon>
        <taxon>Clostridia</taxon>
        <taxon>Eubacteriales</taxon>
        <taxon>Clostridiaceae</taxon>
        <taxon>Clostridium</taxon>
    </lineage>
</organism>
<gene>
    <name evidence="2" type="ORF">OXH55_11375</name>
</gene>
<feature type="region of interest" description="Disordered" evidence="1">
    <location>
        <begin position="1"/>
        <end position="39"/>
    </location>
</feature>
<protein>
    <submittedName>
        <fullName evidence="2">Helix-turn-helix domain-containing protein</fullName>
    </submittedName>
</protein>
<evidence type="ECO:0000256" key="1">
    <source>
        <dbReference type="SAM" id="MobiDB-lite"/>
    </source>
</evidence>
<name>A0ABT4CQB2_9CLOT</name>
<reference evidence="2" key="1">
    <citation type="submission" date="2022-12" db="EMBL/GenBank/DDBJ databases">
        <authorList>
            <person name="Wang J."/>
        </authorList>
    </citation>
    <scope>NUCLEOTIDE SEQUENCE</scope>
    <source>
        <strain evidence="2">HY-42-06</strain>
    </source>
</reference>
<proteinExistence type="predicted"/>
<evidence type="ECO:0000313" key="3">
    <source>
        <dbReference type="Proteomes" id="UP001079657"/>
    </source>
</evidence>
<evidence type="ECO:0000313" key="2">
    <source>
        <dbReference type="EMBL" id="MCY6371237.1"/>
    </source>
</evidence>
<dbReference type="EMBL" id="JAPQES010000004">
    <property type="protein sequence ID" value="MCY6371237.1"/>
    <property type="molecule type" value="Genomic_DNA"/>
</dbReference>
<sequence length="86" mass="10406">MKELKTIISDKEVKRRTNIRTSNHHKKKRRNEKGLTKREQEKLEKLNIVKQLKDKGYKQKEIAKEIGVSIRMVKVYYKEVKKQNLQ</sequence>
<dbReference type="Gene3D" id="1.10.10.10">
    <property type="entry name" value="Winged helix-like DNA-binding domain superfamily/Winged helix DNA-binding domain"/>
    <property type="match status" value="1"/>
</dbReference>
<dbReference type="Proteomes" id="UP001079657">
    <property type="component" value="Unassembled WGS sequence"/>
</dbReference>
<keyword evidence="3" id="KW-1185">Reference proteome</keyword>
<feature type="compositionally biased region" description="Basic residues" evidence="1">
    <location>
        <begin position="16"/>
        <end position="31"/>
    </location>
</feature>
<dbReference type="RefSeq" id="WP_268050108.1">
    <property type="nucleotide sequence ID" value="NZ_JAPQES010000004.1"/>
</dbReference>
<dbReference type="InterPro" id="IPR036388">
    <property type="entry name" value="WH-like_DNA-bd_sf"/>
</dbReference>
<feature type="compositionally biased region" description="Basic and acidic residues" evidence="1">
    <location>
        <begin position="1"/>
        <end position="15"/>
    </location>
</feature>
<comment type="caution">
    <text evidence="2">The sequence shown here is derived from an EMBL/GenBank/DDBJ whole genome shotgun (WGS) entry which is preliminary data.</text>
</comment>
<accession>A0ABT4CQB2</accession>